<dbReference type="GO" id="GO:0005739">
    <property type="term" value="C:mitochondrion"/>
    <property type="evidence" value="ECO:0007669"/>
    <property type="project" value="TreeGrafter"/>
</dbReference>
<dbReference type="FunFam" id="3.30.70.2190:FF:000001">
    <property type="entry name" value="D-2-hydroxyglutarate dehydrogenase mitochondrial"/>
    <property type="match status" value="1"/>
</dbReference>
<dbReference type="InterPro" id="IPR004113">
    <property type="entry name" value="FAD-bd_oxidored_4_C"/>
</dbReference>
<dbReference type="InterPro" id="IPR016169">
    <property type="entry name" value="FAD-bd_PCMH_sub2"/>
</dbReference>
<keyword evidence="5" id="KW-0560">Oxidoreductase</keyword>
<dbReference type="InterPro" id="IPR051264">
    <property type="entry name" value="FAD-oxidored/transferase_4"/>
</dbReference>
<evidence type="ECO:0000313" key="7">
    <source>
        <dbReference type="EMBL" id="NDV31405.1"/>
    </source>
</evidence>
<name>A0A6B2L3A6_9EUKA</name>
<dbReference type="AlphaFoldDB" id="A0A6B2L3A6"/>
<dbReference type="GO" id="GO:0016491">
    <property type="term" value="F:oxidoreductase activity"/>
    <property type="evidence" value="ECO:0007669"/>
    <property type="project" value="UniProtKB-KW"/>
</dbReference>
<reference evidence="7" key="1">
    <citation type="journal article" date="2020" name="J. Eukaryot. Microbiol.">
        <title>De novo Sequencing, Assembly and Annotation of the Transcriptome for the Free-Living Testate Amoeba Arcella intermedia.</title>
        <authorList>
            <person name="Ribeiro G.M."/>
            <person name="Porfirio-Sousa A.L."/>
            <person name="Maurer-Alcala X.X."/>
            <person name="Katz L.A."/>
            <person name="Lahr D.J.G."/>
        </authorList>
    </citation>
    <scope>NUCLEOTIDE SEQUENCE</scope>
</reference>
<evidence type="ECO:0000256" key="4">
    <source>
        <dbReference type="ARBA" id="ARBA00022827"/>
    </source>
</evidence>
<dbReference type="GO" id="GO:0071949">
    <property type="term" value="F:FAD binding"/>
    <property type="evidence" value="ECO:0007669"/>
    <property type="project" value="InterPro"/>
</dbReference>
<evidence type="ECO:0000256" key="5">
    <source>
        <dbReference type="ARBA" id="ARBA00023002"/>
    </source>
</evidence>
<organism evidence="7">
    <name type="scientific">Arcella intermedia</name>
    <dbReference type="NCBI Taxonomy" id="1963864"/>
    <lineage>
        <taxon>Eukaryota</taxon>
        <taxon>Amoebozoa</taxon>
        <taxon>Tubulinea</taxon>
        <taxon>Elardia</taxon>
        <taxon>Arcellinida</taxon>
        <taxon>Sphaerothecina</taxon>
        <taxon>Arcellidae</taxon>
        <taxon>Arcella</taxon>
    </lineage>
</organism>
<evidence type="ECO:0000256" key="2">
    <source>
        <dbReference type="ARBA" id="ARBA00008000"/>
    </source>
</evidence>
<dbReference type="Gene3D" id="3.30.70.2740">
    <property type="match status" value="1"/>
</dbReference>
<dbReference type="Pfam" id="PF01565">
    <property type="entry name" value="FAD_binding_4"/>
    <property type="match status" value="1"/>
</dbReference>
<proteinExistence type="inferred from homology"/>
<dbReference type="SUPFAM" id="SSF55103">
    <property type="entry name" value="FAD-linked oxidases, C-terminal domain"/>
    <property type="match status" value="1"/>
</dbReference>
<dbReference type="FunFam" id="3.30.465.10:FF:000001">
    <property type="entry name" value="D-2-hydroxyglutarate dehydrogenase, mitochondrial"/>
    <property type="match status" value="1"/>
</dbReference>
<keyword evidence="3" id="KW-0285">Flavoprotein</keyword>
<evidence type="ECO:0000256" key="3">
    <source>
        <dbReference type="ARBA" id="ARBA00022630"/>
    </source>
</evidence>
<dbReference type="InterPro" id="IPR016164">
    <property type="entry name" value="FAD-linked_Oxase-like_C"/>
</dbReference>
<dbReference type="InterPro" id="IPR006094">
    <property type="entry name" value="Oxid_FAD_bind_N"/>
</dbReference>
<accession>A0A6B2L3A6</accession>
<comment type="similarity">
    <text evidence="2">Belongs to the FAD-binding oxidoreductase/transferase type 4 family.</text>
</comment>
<dbReference type="InterPro" id="IPR016166">
    <property type="entry name" value="FAD-bd_PCMH"/>
</dbReference>
<dbReference type="FunFam" id="3.30.70.2740:FF:000002">
    <property type="entry name" value="D-2-hydroxyglutarate dehydrogenase mitochondrial"/>
    <property type="match status" value="1"/>
</dbReference>
<dbReference type="SUPFAM" id="SSF56176">
    <property type="entry name" value="FAD-binding/transporter-associated domain-like"/>
    <property type="match status" value="1"/>
</dbReference>
<dbReference type="InterPro" id="IPR036318">
    <property type="entry name" value="FAD-bd_PCMH-like_sf"/>
</dbReference>
<dbReference type="PANTHER" id="PTHR43716:SF1">
    <property type="entry name" value="D-2-HYDROXYGLUTARATE DEHYDROGENASE, MITOCHONDRIAL"/>
    <property type="match status" value="1"/>
</dbReference>
<dbReference type="Gene3D" id="3.30.70.2190">
    <property type="match status" value="1"/>
</dbReference>
<dbReference type="PANTHER" id="PTHR43716">
    <property type="entry name" value="D-2-HYDROXYGLUTARATE DEHYDROGENASE, MITOCHONDRIAL"/>
    <property type="match status" value="1"/>
</dbReference>
<dbReference type="FunFam" id="1.10.45.10:FF:000001">
    <property type="entry name" value="D-lactate dehydrogenase mitochondrial"/>
    <property type="match status" value="1"/>
</dbReference>
<sequence length="431" mass="47183">MKKYQGASPLLLKPSLTSQVSQILKYCNDRCLAVCPQGGNTGLVGGSVPVYDEVIINLSKMNTIRGFDESSGIVISDSGVILEQLDSYLREKGHIAPLDLGAKGSCQIGGNAATNAGGIRLLRYGSLHGSILGLEVVLANGTVLDSLTMLRKDNTGYDLKQLFIGSEGTLGIITGLAIACPPKPNSVNVALLGLPNYELALEILIEAKKDLGEILSAFEFFDGPSFRLVKKHFNDILDPFSSVHPFYVLIETSGSNAQHDKEKLDSFLEKVAEKGWCDDGTVAQDQSQQQKIWFVRENITSACGKEGKVYKYDISIPQQQMYTIVQNFKNLFKDDPSISVMGYGHLGDGNLHLNIVAPSYNDATLSRIEPYVYEFVEQHRGSVSAEHGIGVMKPDALHYSKKQPLIQLMMDIKQLMDPKGILNPYKVLPNL</sequence>
<protein>
    <recommendedName>
        <fullName evidence="6">FAD-binding PCMH-type domain-containing protein</fullName>
    </recommendedName>
</protein>
<dbReference type="Gene3D" id="3.30.465.10">
    <property type="match status" value="1"/>
</dbReference>
<dbReference type="Pfam" id="PF02913">
    <property type="entry name" value="FAD-oxidase_C"/>
    <property type="match status" value="1"/>
</dbReference>
<evidence type="ECO:0000256" key="1">
    <source>
        <dbReference type="ARBA" id="ARBA00001974"/>
    </source>
</evidence>
<feature type="domain" description="FAD-binding PCMH-type" evidence="6">
    <location>
        <begin position="4"/>
        <end position="183"/>
    </location>
</feature>
<dbReference type="Gene3D" id="1.10.45.10">
    <property type="entry name" value="Vanillyl-alcohol Oxidase, Chain A, domain 4"/>
    <property type="match status" value="1"/>
</dbReference>
<comment type="cofactor">
    <cofactor evidence="1">
        <name>FAD</name>
        <dbReference type="ChEBI" id="CHEBI:57692"/>
    </cofactor>
</comment>
<keyword evidence="4" id="KW-0274">FAD</keyword>
<dbReference type="EMBL" id="GIBP01002436">
    <property type="protein sequence ID" value="NDV31405.1"/>
    <property type="molecule type" value="Transcribed_RNA"/>
</dbReference>
<dbReference type="InterPro" id="IPR016171">
    <property type="entry name" value="Vanillyl_alc_oxidase_C-sub2"/>
</dbReference>
<dbReference type="PROSITE" id="PS51387">
    <property type="entry name" value="FAD_PCMH"/>
    <property type="match status" value="1"/>
</dbReference>
<evidence type="ECO:0000259" key="6">
    <source>
        <dbReference type="PROSITE" id="PS51387"/>
    </source>
</evidence>